<dbReference type="Gene3D" id="3.90.1150.10">
    <property type="entry name" value="Aspartate Aminotransferase, domain 1"/>
    <property type="match status" value="1"/>
</dbReference>
<dbReference type="EMBL" id="FMZC01000002">
    <property type="protein sequence ID" value="SDC36648.1"/>
    <property type="molecule type" value="Genomic_DNA"/>
</dbReference>
<protein>
    <submittedName>
        <fullName evidence="3">Selenocysteine lyase/Cysteine desulfurase</fullName>
    </submittedName>
</protein>
<dbReference type="RefSeq" id="WP_092740186.1">
    <property type="nucleotide sequence ID" value="NZ_FMZC01000002.1"/>
</dbReference>
<keyword evidence="1" id="KW-0663">Pyridoxal phosphate</keyword>
<evidence type="ECO:0000256" key="1">
    <source>
        <dbReference type="ARBA" id="ARBA00022898"/>
    </source>
</evidence>
<dbReference type="PANTHER" id="PTHR43586:SF8">
    <property type="entry name" value="CYSTEINE DESULFURASE 1, CHLOROPLASTIC"/>
    <property type="match status" value="1"/>
</dbReference>
<gene>
    <name evidence="3" type="ORF">SAMN05192589_10231</name>
</gene>
<dbReference type="InterPro" id="IPR015421">
    <property type="entry name" value="PyrdxlP-dep_Trfase_major"/>
</dbReference>
<dbReference type="InterPro" id="IPR015424">
    <property type="entry name" value="PyrdxlP-dep_Trfase"/>
</dbReference>
<dbReference type="STRING" id="187868.SAMN05192589_10231"/>
<dbReference type="InterPro" id="IPR000192">
    <property type="entry name" value="Aminotrans_V_dom"/>
</dbReference>
<dbReference type="GO" id="GO:0016829">
    <property type="term" value="F:lyase activity"/>
    <property type="evidence" value="ECO:0007669"/>
    <property type="project" value="UniProtKB-KW"/>
</dbReference>
<dbReference type="OrthoDB" id="7801625at2"/>
<dbReference type="Proteomes" id="UP000198781">
    <property type="component" value="Unassembled WGS sequence"/>
</dbReference>
<evidence type="ECO:0000313" key="4">
    <source>
        <dbReference type="Proteomes" id="UP000198781"/>
    </source>
</evidence>
<dbReference type="InterPro" id="IPR015422">
    <property type="entry name" value="PyrdxlP-dep_Trfase_small"/>
</dbReference>
<feature type="domain" description="Aminotransferase class V" evidence="2">
    <location>
        <begin position="42"/>
        <end position="267"/>
    </location>
</feature>
<dbReference type="PANTHER" id="PTHR43586">
    <property type="entry name" value="CYSTEINE DESULFURASE"/>
    <property type="match status" value="1"/>
</dbReference>
<accession>A0A1G6L0P7</accession>
<evidence type="ECO:0000259" key="2">
    <source>
        <dbReference type="Pfam" id="PF00266"/>
    </source>
</evidence>
<keyword evidence="3" id="KW-0456">Lyase</keyword>
<dbReference type="Gene3D" id="3.40.640.10">
    <property type="entry name" value="Type I PLP-dependent aspartate aminotransferase-like (Major domain)"/>
    <property type="match status" value="1"/>
</dbReference>
<name>A0A1G6L0P7_9BURK</name>
<dbReference type="AlphaFoldDB" id="A0A1G6L0P7"/>
<proteinExistence type="predicted"/>
<reference evidence="3 4" key="1">
    <citation type="submission" date="2016-10" db="EMBL/GenBank/DDBJ databases">
        <authorList>
            <person name="de Groot N.N."/>
        </authorList>
    </citation>
    <scope>NUCLEOTIDE SEQUENCE [LARGE SCALE GENOMIC DNA]</scope>
    <source>
        <strain evidence="3 4">DSM 16619</strain>
    </source>
</reference>
<organism evidence="3 4">
    <name type="scientific">Paracidovorax valerianellae</name>
    <dbReference type="NCBI Taxonomy" id="187868"/>
    <lineage>
        <taxon>Bacteria</taxon>
        <taxon>Pseudomonadati</taxon>
        <taxon>Pseudomonadota</taxon>
        <taxon>Betaproteobacteria</taxon>
        <taxon>Burkholderiales</taxon>
        <taxon>Comamonadaceae</taxon>
        <taxon>Paracidovorax</taxon>
    </lineage>
</organism>
<sequence length="459" mass="49642">MAGHSNATPYPQGRLFSDRLMREVRERFLQVEHDHHGRERLYFDNAGGSFRLKAAVERFLQIDAVPDNTERIHATARELQSIQASGVADVRRVLNARGGSVYAALTASGAMFEMVRAVAQNVPGTNMVTTVLEHPSSYDAMERYARELGRELRVAPSNRATGGVDVEAVVRLVDRGTSVLNVIHASNISGAKLDLEAIVRQARAIRPDLYILVDAVQHAPHGVIDLEKTPVDGINIAPYKFFGCRGSGIAWLSDRAAALPHHKLSAKPADFWDLGSSAPWQFAVMTEIVDYVCWLGGQSPESGDGSSDGRHAGDDRRARFVAGIEAIELHERALLSRLLNGGGSGDATGTDTGTGTAAPGLRHMAGVEVFLDHPDLTQRDLIIGIGFANLDCTSAVGEYAARGVTVYERSAASLYSRRMLESFGLEGAVRVSPLHCHSPADVDRFLAVTQDIARAFAAR</sequence>
<evidence type="ECO:0000313" key="3">
    <source>
        <dbReference type="EMBL" id="SDC36648.1"/>
    </source>
</evidence>
<keyword evidence="4" id="KW-1185">Reference proteome</keyword>
<dbReference type="Pfam" id="PF00266">
    <property type="entry name" value="Aminotran_5"/>
    <property type="match status" value="1"/>
</dbReference>
<dbReference type="SUPFAM" id="SSF53383">
    <property type="entry name" value="PLP-dependent transferases"/>
    <property type="match status" value="1"/>
</dbReference>